<dbReference type="SMART" id="SM00289">
    <property type="entry name" value="WR1"/>
    <property type="match status" value="3"/>
</dbReference>
<name>A0AAD5QD44_PARTN</name>
<dbReference type="AlphaFoldDB" id="A0AAD5QD44"/>
<feature type="signal peptide" evidence="1">
    <location>
        <begin position="1"/>
        <end position="17"/>
    </location>
</feature>
<dbReference type="PANTHER" id="PTHR34150">
    <property type="entry name" value="PROTEIN CBG08832-RELATED"/>
    <property type="match status" value="1"/>
</dbReference>
<dbReference type="Proteomes" id="UP001196413">
    <property type="component" value="Unassembled WGS sequence"/>
</dbReference>
<accession>A0AAD5QD44</accession>
<protein>
    <submittedName>
        <fullName evidence="2">Uncharacterized protein</fullName>
    </submittedName>
</protein>
<gene>
    <name evidence="2" type="ORF">KIN20_002553</name>
</gene>
<evidence type="ECO:0000256" key="1">
    <source>
        <dbReference type="SAM" id="SignalP"/>
    </source>
</evidence>
<reference evidence="2" key="1">
    <citation type="submission" date="2021-06" db="EMBL/GenBank/DDBJ databases">
        <title>Parelaphostrongylus tenuis whole genome reference sequence.</title>
        <authorList>
            <person name="Garwood T.J."/>
            <person name="Larsen P.A."/>
            <person name="Fountain-Jones N.M."/>
            <person name="Garbe J.R."/>
            <person name="Macchietto M.G."/>
            <person name="Kania S.A."/>
            <person name="Gerhold R.W."/>
            <person name="Richards J.E."/>
            <person name="Wolf T.M."/>
        </authorList>
    </citation>
    <scope>NUCLEOTIDE SEQUENCE</scope>
    <source>
        <strain evidence="2">MNPRO001-30</strain>
        <tissue evidence="2">Meninges</tissue>
    </source>
</reference>
<evidence type="ECO:0000313" key="3">
    <source>
        <dbReference type="Proteomes" id="UP001196413"/>
    </source>
</evidence>
<keyword evidence="1" id="KW-0732">Signal</keyword>
<feature type="chain" id="PRO_5041962619" evidence="1">
    <location>
        <begin position="18"/>
        <end position="230"/>
    </location>
</feature>
<dbReference type="EMBL" id="JAHQIW010000320">
    <property type="protein sequence ID" value="KAJ1347488.1"/>
    <property type="molecule type" value="Genomic_DNA"/>
</dbReference>
<keyword evidence="3" id="KW-1185">Reference proteome</keyword>
<proteinExistence type="predicted"/>
<evidence type="ECO:0000313" key="2">
    <source>
        <dbReference type="EMBL" id="KAJ1347488.1"/>
    </source>
</evidence>
<comment type="caution">
    <text evidence="2">The sequence shown here is derived from an EMBL/GenBank/DDBJ whole genome shotgun (WGS) entry which is preliminary data.</text>
</comment>
<dbReference type="InterPro" id="IPR006150">
    <property type="entry name" value="Cys_repeat_1"/>
</dbReference>
<organism evidence="2 3">
    <name type="scientific">Parelaphostrongylus tenuis</name>
    <name type="common">Meningeal worm</name>
    <dbReference type="NCBI Taxonomy" id="148309"/>
    <lineage>
        <taxon>Eukaryota</taxon>
        <taxon>Metazoa</taxon>
        <taxon>Ecdysozoa</taxon>
        <taxon>Nematoda</taxon>
        <taxon>Chromadorea</taxon>
        <taxon>Rhabditida</taxon>
        <taxon>Rhabditina</taxon>
        <taxon>Rhabditomorpha</taxon>
        <taxon>Strongyloidea</taxon>
        <taxon>Metastrongylidae</taxon>
        <taxon>Parelaphostrongylus</taxon>
    </lineage>
</organism>
<sequence length="230" mass="24321">MQSILLSTFVIFTLTFCKDNRFVDDRTLMRDKRQTYYLCGIYPNQYYSITPCLVPALCINGGRYLGVGCINPAQCTPFYSGRTTCINGCCCTVPTVQPSKRFGYCPSGQLSEVRCSGRGQCQPGQICMTGLCCTKTGNEWSQACGGLAALGSCTNGSCSAGVCTASNYCCECPVGRSGGRCQNGMCPAGYTCQSTGFCCPSCPNNVMPFGACLNGACGGGRRCCPGNICC</sequence>
<dbReference type="PANTHER" id="PTHR34150:SF3">
    <property type="entry name" value="CC DOMAIN-CONTAINING PROTEIN"/>
    <property type="match status" value="1"/>
</dbReference>